<sequence>MDITEEEYIQIRLEDQINWYDNKSISAQKLYKRLKGIVIILSASIPLFVSFVPDFKFLVIVVSIIGVAITGIEAWLGLSKYHENWIEYRSICETLRQEKYMYLTKTGVYDTENSFKSLVERVESIISKENVNWANLNNRENGGK</sequence>
<evidence type="ECO:0000313" key="2">
    <source>
        <dbReference type="EMBL" id="MFC0559663.1"/>
    </source>
</evidence>
<dbReference type="RefSeq" id="WP_273845761.1">
    <property type="nucleotide sequence ID" value="NZ_JAQQWT010000014.1"/>
</dbReference>
<feature type="transmembrane region" description="Helical" evidence="1">
    <location>
        <begin position="34"/>
        <end position="51"/>
    </location>
</feature>
<name>A0ABV6NFX9_9BACI</name>
<keyword evidence="1" id="KW-0472">Membrane</keyword>
<protein>
    <submittedName>
        <fullName evidence="2">DUF4231 domain-containing protein</fullName>
    </submittedName>
</protein>
<organism evidence="2 3">
    <name type="scientific">Halalkalibacter alkalisediminis</name>
    <dbReference type="NCBI Taxonomy" id="935616"/>
    <lineage>
        <taxon>Bacteria</taxon>
        <taxon>Bacillati</taxon>
        <taxon>Bacillota</taxon>
        <taxon>Bacilli</taxon>
        <taxon>Bacillales</taxon>
        <taxon>Bacillaceae</taxon>
        <taxon>Halalkalibacter</taxon>
    </lineage>
</organism>
<dbReference type="Pfam" id="PF14015">
    <property type="entry name" value="DUF4231"/>
    <property type="match status" value="1"/>
</dbReference>
<dbReference type="EMBL" id="JBHLTR010000016">
    <property type="protein sequence ID" value="MFC0559663.1"/>
    <property type="molecule type" value="Genomic_DNA"/>
</dbReference>
<reference evidence="2 3" key="1">
    <citation type="submission" date="2024-09" db="EMBL/GenBank/DDBJ databases">
        <authorList>
            <person name="Sun Q."/>
            <person name="Mori K."/>
        </authorList>
    </citation>
    <scope>NUCLEOTIDE SEQUENCE [LARGE SCALE GENOMIC DNA]</scope>
    <source>
        <strain evidence="2 3">NCAIM B.02301</strain>
    </source>
</reference>
<keyword evidence="1" id="KW-0812">Transmembrane</keyword>
<evidence type="ECO:0000313" key="3">
    <source>
        <dbReference type="Proteomes" id="UP001589833"/>
    </source>
</evidence>
<dbReference type="NCBIfam" id="NF033634">
    <property type="entry name" value="SLATT_1"/>
    <property type="match status" value="1"/>
</dbReference>
<proteinExistence type="predicted"/>
<feature type="transmembrane region" description="Helical" evidence="1">
    <location>
        <begin position="57"/>
        <end position="78"/>
    </location>
</feature>
<dbReference type="InterPro" id="IPR025325">
    <property type="entry name" value="DUF4231"/>
</dbReference>
<evidence type="ECO:0000256" key="1">
    <source>
        <dbReference type="SAM" id="Phobius"/>
    </source>
</evidence>
<keyword evidence="3" id="KW-1185">Reference proteome</keyword>
<comment type="caution">
    <text evidence="2">The sequence shown here is derived from an EMBL/GenBank/DDBJ whole genome shotgun (WGS) entry which is preliminary data.</text>
</comment>
<gene>
    <name evidence="2" type="ORF">ACFFH4_11460</name>
</gene>
<dbReference type="Proteomes" id="UP001589833">
    <property type="component" value="Unassembled WGS sequence"/>
</dbReference>
<accession>A0ABV6NFX9</accession>
<keyword evidence="1" id="KW-1133">Transmembrane helix</keyword>